<dbReference type="GO" id="GO:0005524">
    <property type="term" value="F:ATP binding"/>
    <property type="evidence" value="ECO:0007669"/>
    <property type="project" value="InterPro"/>
</dbReference>
<keyword evidence="3" id="KW-1185">Reference proteome</keyword>
<dbReference type="AlphaFoldDB" id="A0A9N9VQ30"/>
<sequence>MSYRTIEPYLGSSYRLPTKVVVPGAETGPPSFNFLSFLATVQRFRLQILPILWDAGRQDVGAGATSRVSEGTINVDTSFAYKRVNREKTEAQIFQAFSNEISVLSHPMIRRHRNVAQLQGICWEISPADNNPWPVLVFEKTHLGDLRTFMRLSAGSQLGVKGRLGLCLGIGNALRDFHNHGIIHGDIKPENIVIFRVGQDEYEAKLIDFGYSTLYSTQKLRVQLPISKPWNAPEHDRAAREWTFEGAKLADVYSFGLLCLWVLFERSLSGLAPLPPSVSDPQIRRLLKDGDWYPNRDQDTILEMKAYRDSLQSFAGQLVDAQDGLTGVERSTLEMFLRKSLSKDSLLRVGSLELLLEGFGLFNPSTETTTQNISMVTSPDIDFKITTSIEDLYRCDYRLRSKIFQCLDQTCHRNSPLAFQLAICHYIGFGTLINIESAESILKHNNMTIETAHKAVLNYETDDEKSDDEIPQRLSEVIEMGHFDSNPLIDLYQRENRLPEASSSLENEIVGVKRVLGDMDGIVRFLMSSLSSILALQGRWAEAEAIELELVKISKATLGDSHRDTLNAMADLASTYRDQNRWQEAVELEEQILKTSRNALGEGYIDTMSSMGNLATTYSYHGRFKEAERLYCELYETNQRILGAEHYDTLSTGLDLAGLFRQQGRFKESEVLFLEVLEKIRRVLGDDHPDALRGTSGLATSYVSQRQWSAASILLGPLVEKSKAVLGPHNVITLRYASKLASVLASQDRLEEAETMSREIFETRRSLLGEDHLDTLRSMNRLARICIKQKKPKDAEDLLEPLSKMCPRVLGDTHELTIDTIAILAVVYAKQGQMIIPIRMLEEMAEKLKSVLYDDYSDLVHVLSELAVIQLQFMNLGEAEKLCRQILELCSRAPNDKHPGKQSALETLGRVYYRQQRFIEQQKILAQILELKRESLGEEHPDTLASMHELACRWVNCGYTSKSQALMRTCISLRRRVLGVGHPLTKESEQLLKEWQAG</sequence>
<proteinExistence type="predicted"/>
<name>A0A9N9VQ30_9HYPO</name>
<dbReference type="InterPro" id="IPR053137">
    <property type="entry name" value="NLR-like"/>
</dbReference>
<dbReference type="SUPFAM" id="SSF48452">
    <property type="entry name" value="TPR-like"/>
    <property type="match status" value="4"/>
</dbReference>
<dbReference type="Gene3D" id="1.25.40.10">
    <property type="entry name" value="Tetratricopeptide repeat domain"/>
    <property type="match status" value="3"/>
</dbReference>
<dbReference type="PROSITE" id="PS00108">
    <property type="entry name" value="PROTEIN_KINASE_ST"/>
    <property type="match status" value="1"/>
</dbReference>
<dbReference type="SMART" id="SM00220">
    <property type="entry name" value="S_TKc"/>
    <property type="match status" value="1"/>
</dbReference>
<dbReference type="Pfam" id="PF00069">
    <property type="entry name" value="Pkinase"/>
    <property type="match status" value="1"/>
</dbReference>
<reference evidence="2" key="1">
    <citation type="submission" date="2021-10" db="EMBL/GenBank/DDBJ databases">
        <authorList>
            <person name="Piombo E."/>
        </authorList>
    </citation>
    <scope>NUCLEOTIDE SEQUENCE</scope>
</reference>
<dbReference type="PANTHER" id="PTHR46082">
    <property type="entry name" value="ATP/GTP-BINDING PROTEIN-RELATED"/>
    <property type="match status" value="1"/>
</dbReference>
<dbReference type="InterPro" id="IPR011990">
    <property type="entry name" value="TPR-like_helical_dom_sf"/>
</dbReference>
<dbReference type="CDD" id="cd00180">
    <property type="entry name" value="PKc"/>
    <property type="match status" value="1"/>
</dbReference>
<dbReference type="GO" id="GO:0004672">
    <property type="term" value="F:protein kinase activity"/>
    <property type="evidence" value="ECO:0007669"/>
    <property type="project" value="InterPro"/>
</dbReference>
<dbReference type="EMBL" id="CABFNQ020000727">
    <property type="protein sequence ID" value="CAH0027379.1"/>
    <property type="molecule type" value="Genomic_DNA"/>
</dbReference>
<evidence type="ECO:0000313" key="3">
    <source>
        <dbReference type="Proteomes" id="UP000696573"/>
    </source>
</evidence>
<dbReference type="Proteomes" id="UP000696573">
    <property type="component" value="Unassembled WGS sequence"/>
</dbReference>
<dbReference type="Pfam" id="PF13424">
    <property type="entry name" value="TPR_12"/>
    <property type="match status" value="2"/>
</dbReference>
<feature type="domain" description="Protein kinase" evidence="1">
    <location>
        <begin position="54"/>
        <end position="362"/>
    </location>
</feature>
<dbReference type="Pfam" id="PF13374">
    <property type="entry name" value="TPR_10"/>
    <property type="match status" value="4"/>
</dbReference>
<dbReference type="SUPFAM" id="SSF56112">
    <property type="entry name" value="Protein kinase-like (PK-like)"/>
    <property type="match status" value="1"/>
</dbReference>
<organism evidence="2 3">
    <name type="scientific">Clonostachys rhizophaga</name>
    <dbReference type="NCBI Taxonomy" id="160324"/>
    <lineage>
        <taxon>Eukaryota</taxon>
        <taxon>Fungi</taxon>
        <taxon>Dikarya</taxon>
        <taxon>Ascomycota</taxon>
        <taxon>Pezizomycotina</taxon>
        <taxon>Sordariomycetes</taxon>
        <taxon>Hypocreomycetidae</taxon>
        <taxon>Hypocreales</taxon>
        <taxon>Bionectriaceae</taxon>
        <taxon>Clonostachys</taxon>
    </lineage>
</organism>
<dbReference type="InterPro" id="IPR011009">
    <property type="entry name" value="Kinase-like_dom_sf"/>
</dbReference>
<dbReference type="InterPro" id="IPR000719">
    <property type="entry name" value="Prot_kinase_dom"/>
</dbReference>
<evidence type="ECO:0000313" key="2">
    <source>
        <dbReference type="EMBL" id="CAH0027379.1"/>
    </source>
</evidence>
<comment type="caution">
    <text evidence="2">The sequence shown here is derived from an EMBL/GenBank/DDBJ whole genome shotgun (WGS) entry which is preliminary data.</text>
</comment>
<dbReference type="Gene3D" id="1.10.510.10">
    <property type="entry name" value="Transferase(Phosphotransferase) domain 1"/>
    <property type="match status" value="1"/>
</dbReference>
<dbReference type="InterPro" id="IPR008271">
    <property type="entry name" value="Ser/Thr_kinase_AS"/>
</dbReference>
<protein>
    <recommendedName>
        <fullName evidence="1">Protein kinase domain-containing protein</fullName>
    </recommendedName>
</protein>
<dbReference type="OrthoDB" id="4062651at2759"/>
<accession>A0A9N9VQ30</accession>
<dbReference type="PANTHER" id="PTHR46082:SF6">
    <property type="entry name" value="AAA+ ATPASE DOMAIN-CONTAINING PROTEIN-RELATED"/>
    <property type="match status" value="1"/>
</dbReference>
<evidence type="ECO:0000259" key="1">
    <source>
        <dbReference type="PROSITE" id="PS50011"/>
    </source>
</evidence>
<gene>
    <name evidence="2" type="ORF">CRHIZ90672A_00015851</name>
</gene>
<dbReference type="PROSITE" id="PS50011">
    <property type="entry name" value="PROTEIN_KINASE_DOM"/>
    <property type="match status" value="1"/>
</dbReference>